<evidence type="ECO:0000313" key="1">
    <source>
        <dbReference type="EMBL" id="KAI4331518.1"/>
    </source>
</evidence>
<organism evidence="1 2">
    <name type="scientific">Melastoma candidum</name>
    <dbReference type="NCBI Taxonomy" id="119954"/>
    <lineage>
        <taxon>Eukaryota</taxon>
        <taxon>Viridiplantae</taxon>
        <taxon>Streptophyta</taxon>
        <taxon>Embryophyta</taxon>
        <taxon>Tracheophyta</taxon>
        <taxon>Spermatophyta</taxon>
        <taxon>Magnoliopsida</taxon>
        <taxon>eudicotyledons</taxon>
        <taxon>Gunneridae</taxon>
        <taxon>Pentapetalae</taxon>
        <taxon>rosids</taxon>
        <taxon>malvids</taxon>
        <taxon>Myrtales</taxon>
        <taxon>Melastomataceae</taxon>
        <taxon>Melastomatoideae</taxon>
        <taxon>Melastomateae</taxon>
        <taxon>Melastoma</taxon>
    </lineage>
</organism>
<comment type="caution">
    <text evidence="1">The sequence shown here is derived from an EMBL/GenBank/DDBJ whole genome shotgun (WGS) entry which is preliminary data.</text>
</comment>
<dbReference type="EMBL" id="CM042887">
    <property type="protein sequence ID" value="KAI4331518.1"/>
    <property type="molecule type" value="Genomic_DNA"/>
</dbReference>
<reference evidence="2" key="1">
    <citation type="journal article" date="2023" name="Front. Plant Sci.">
        <title>Chromosomal-level genome assembly of Melastoma candidum provides insights into trichome evolution.</title>
        <authorList>
            <person name="Zhong Y."/>
            <person name="Wu W."/>
            <person name="Sun C."/>
            <person name="Zou P."/>
            <person name="Liu Y."/>
            <person name="Dai S."/>
            <person name="Zhou R."/>
        </authorList>
    </citation>
    <scope>NUCLEOTIDE SEQUENCE [LARGE SCALE GENOMIC DNA]</scope>
</reference>
<keyword evidence="2" id="KW-1185">Reference proteome</keyword>
<protein>
    <submittedName>
        <fullName evidence="1">Uncharacterized protein</fullName>
    </submittedName>
</protein>
<proteinExistence type="predicted"/>
<dbReference type="Proteomes" id="UP001057402">
    <property type="component" value="Chromosome 8"/>
</dbReference>
<accession>A0ACB9N656</accession>
<sequence length="117" mass="13890">MLKEENLITREHRKETAKVHARSYCCRDYAQIYDVVRYRLHRMNEEKKWKDKNTVLEYVCPNCHRRYTALDALQLISMEDEYFHCENCNGELLAESDKLDSQDVGDGDDNARRGVKS</sequence>
<evidence type="ECO:0000313" key="2">
    <source>
        <dbReference type="Proteomes" id="UP001057402"/>
    </source>
</evidence>
<name>A0ACB9N656_9MYRT</name>
<gene>
    <name evidence="1" type="ORF">MLD38_029703</name>
</gene>